<reference evidence="5" key="1">
    <citation type="submission" date="2020-01" db="EMBL/GenBank/DDBJ databases">
        <authorList>
            <person name="Seo Y.L."/>
        </authorList>
    </citation>
    <scope>NUCLEOTIDE SEQUENCE</scope>
    <source>
        <strain evidence="5">R11</strain>
    </source>
</reference>
<dbReference type="NCBIfam" id="TIGR00370">
    <property type="entry name" value="5-oxoprolinase subunit PxpB"/>
    <property type="match status" value="1"/>
</dbReference>
<dbReference type="EMBL" id="WWEO01000040">
    <property type="protein sequence ID" value="NCD69043.1"/>
    <property type="molecule type" value="Genomic_DNA"/>
</dbReference>
<dbReference type="InterPro" id="IPR010016">
    <property type="entry name" value="PxpB"/>
</dbReference>
<dbReference type="GO" id="GO:0005524">
    <property type="term" value="F:ATP binding"/>
    <property type="evidence" value="ECO:0007669"/>
    <property type="project" value="UniProtKB-KW"/>
</dbReference>
<dbReference type="SMART" id="SM00796">
    <property type="entry name" value="AHS1"/>
    <property type="match status" value="1"/>
</dbReference>
<feature type="domain" description="Carboxyltransferase" evidence="4">
    <location>
        <begin position="11"/>
        <end position="224"/>
    </location>
</feature>
<accession>A0A965ZF30</accession>
<sequence>MRSPINSAISFGIYSLSEQSVTLEFGHEISEELHHQISSFDRLIHSNTFAGFKTTVPAYSTLSIFYDILEVSQSDMPGEDCFTKVSNYLHQLQSEQLTQPNTPNNSITNITIPTCYGGEYGEDIAEVAQLNNLSIDEVISLHSTAIYKVYMIGFVPGFAYLGGMDQRLATPRKPSPRKAIPAGSVGIAGEQTGIYPLETPGGWQLLGRTPIKLFDANKAQPSLLKAGDQVKFQPIDHNQFNQYHQ</sequence>
<protein>
    <submittedName>
        <fullName evidence="5">5-oxoprolinase subunit PxpB</fullName>
        <ecNumber evidence="5">3.5.2.9</ecNumber>
    </submittedName>
</protein>
<dbReference type="Pfam" id="PF02682">
    <property type="entry name" value="CT_C_D"/>
    <property type="match status" value="1"/>
</dbReference>
<evidence type="ECO:0000313" key="5">
    <source>
        <dbReference type="EMBL" id="NCD69043.1"/>
    </source>
</evidence>
<keyword evidence="3" id="KW-0067">ATP-binding</keyword>
<evidence type="ECO:0000256" key="3">
    <source>
        <dbReference type="ARBA" id="ARBA00022840"/>
    </source>
</evidence>
<keyword evidence="6" id="KW-1185">Reference proteome</keyword>
<dbReference type="GO" id="GO:0017168">
    <property type="term" value="F:5-oxoprolinase (ATP-hydrolyzing) activity"/>
    <property type="evidence" value="ECO:0007669"/>
    <property type="project" value="UniProtKB-EC"/>
</dbReference>
<dbReference type="Gene3D" id="2.40.100.10">
    <property type="entry name" value="Cyclophilin-like"/>
    <property type="match status" value="1"/>
</dbReference>
<dbReference type="PANTHER" id="PTHR34698">
    <property type="entry name" value="5-OXOPROLINASE SUBUNIT B"/>
    <property type="match status" value="1"/>
</dbReference>
<keyword evidence="2 5" id="KW-0378">Hydrolase</keyword>
<reference evidence="5" key="2">
    <citation type="submission" date="2020-10" db="EMBL/GenBank/DDBJ databases">
        <title>Mucilaginibacter sp. nov., isolated from soil.</title>
        <authorList>
            <person name="Jeon C.O."/>
        </authorList>
    </citation>
    <scope>NUCLEOTIDE SEQUENCE</scope>
    <source>
        <strain evidence="5">R11</strain>
    </source>
</reference>
<dbReference type="AlphaFoldDB" id="A0A965ZF30"/>
<organism evidence="5 6">
    <name type="scientific">Mucilaginibacter agri</name>
    <dbReference type="NCBI Taxonomy" id="2695265"/>
    <lineage>
        <taxon>Bacteria</taxon>
        <taxon>Pseudomonadati</taxon>
        <taxon>Bacteroidota</taxon>
        <taxon>Sphingobacteriia</taxon>
        <taxon>Sphingobacteriales</taxon>
        <taxon>Sphingobacteriaceae</taxon>
        <taxon>Mucilaginibacter</taxon>
    </lineage>
</organism>
<evidence type="ECO:0000256" key="1">
    <source>
        <dbReference type="ARBA" id="ARBA00022741"/>
    </source>
</evidence>
<proteinExistence type="predicted"/>
<dbReference type="RefSeq" id="WP_166585023.1">
    <property type="nucleotide sequence ID" value="NZ_WWEO01000040.1"/>
</dbReference>
<dbReference type="SUPFAM" id="SSF50891">
    <property type="entry name" value="Cyclophilin-like"/>
    <property type="match status" value="1"/>
</dbReference>
<name>A0A965ZF30_9SPHI</name>
<comment type="caution">
    <text evidence="5">The sequence shown here is derived from an EMBL/GenBank/DDBJ whole genome shotgun (WGS) entry which is preliminary data.</text>
</comment>
<dbReference type="Gene3D" id="3.30.1360.40">
    <property type="match status" value="1"/>
</dbReference>
<dbReference type="InterPro" id="IPR029000">
    <property type="entry name" value="Cyclophilin-like_dom_sf"/>
</dbReference>
<evidence type="ECO:0000259" key="4">
    <source>
        <dbReference type="SMART" id="SM00796"/>
    </source>
</evidence>
<gene>
    <name evidence="5" type="primary">pxpB</name>
    <name evidence="5" type="ORF">GSY63_06720</name>
</gene>
<keyword evidence="1" id="KW-0547">Nucleotide-binding</keyword>
<dbReference type="EC" id="3.5.2.9" evidence="5"/>
<evidence type="ECO:0000256" key="2">
    <source>
        <dbReference type="ARBA" id="ARBA00022801"/>
    </source>
</evidence>
<dbReference type="InterPro" id="IPR003833">
    <property type="entry name" value="CT_C_D"/>
</dbReference>
<dbReference type="SUPFAM" id="SSF160467">
    <property type="entry name" value="PH0987 N-terminal domain-like"/>
    <property type="match status" value="1"/>
</dbReference>
<evidence type="ECO:0000313" key="6">
    <source>
        <dbReference type="Proteomes" id="UP000638732"/>
    </source>
</evidence>
<dbReference type="Proteomes" id="UP000638732">
    <property type="component" value="Unassembled WGS sequence"/>
</dbReference>
<dbReference type="PANTHER" id="PTHR34698:SF2">
    <property type="entry name" value="5-OXOPROLINASE SUBUNIT B"/>
    <property type="match status" value="1"/>
</dbReference>